<protein>
    <recommendedName>
        <fullName evidence="2">HPt domain-containing protein</fullName>
    </recommendedName>
</protein>
<dbReference type="EMBL" id="BSFE01000002">
    <property type="protein sequence ID" value="GLK51481.1"/>
    <property type="molecule type" value="Genomic_DNA"/>
</dbReference>
<organism evidence="3 4">
    <name type="scientific">Maricaulis virginensis</name>
    <dbReference type="NCBI Taxonomy" id="144022"/>
    <lineage>
        <taxon>Bacteria</taxon>
        <taxon>Pseudomonadati</taxon>
        <taxon>Pseudomonadota</taxon>
        <taxon>Alphaproteobacteria</taxon>
        <taxon>Maricaulales</taxon>
        <taxon>Maricaulaceae</taxon>
        <taxon>Maricaulis</taxon>
    </lineage>
</organism>
<dbReference type="Proteomes" id="UP001143486">
    <property type="component" value="Unassembled WGS sequence"/>
</dbReference>
<comment type="caution">
    <text evidence="3">The sequence shown here is derived from an EMBL/GenBank/DDBJ whole genome shotgun (WGS) entry which is preliminary data.</text>
</comment>
<dbReference type="GO" id="GO:0000160">
    <property type="term" value="P:phosphorelay signal transduction system"/>
    <property type="evidence" value="ECO:0007669"/>
    <property type="project" value="UniProtKB-KW"/>
</dbReference>
<dbReference type="GO" id="GO:0004672">
    <property type="term" value="F:protein kinase activity"/>
    <property type="evidence" value="ECO:0007669"/>
    <property type="project" value="UniProtKB-ARBA"/>
</dbReference>
<name>A0A9W6IJJ0_9PROT</name>
<dbReference type="SUPFAM" id="SSF47226">
    <property type="entry name" value="Histidine-containing phosphotransfer domain, HPT domain"/>
    <property type="match status" value="1"/>
</dbReference>
<keyword evidence="4" id="KW-1185">Reference proteome</keyword>
<dbReference type="AlphaFoldDB" id="A0A9W6IJJ0"/>
<dbReference type="Gene3D" id="1.20.120.160">
    <property type="entry name" value="HPT domain"/>
    <property type="match status" value="1"/>
</dbReference>
<gene>
    <name evidence="3" type="ORF">GCM10017621_09890</name>
</gene>
<dbReference type="InterPro" id="IPR036641">
    <property type="entry name" value="HPT_dom_sf"/>
</dbReference>
<proteinExistence type="predicted"/>
<evidence type="ECO:0000259" key="2">
    <source>
        <dbReference type="Pfam" id="PF01627"/>
    </source>
</evidence>
<evidence type="ECO:0000313" key="4">
    <source>
        <dbReference type="Proteomes" id="UP001143486"/>
    </source>
</evidence>
<accession>A0A9W6IJJ0</accession>
<reference evidence="3" key="2">
    <citation type="submission" date="2023-01" db="EMBL/GenBank/DDBJ databases">
        <authorList>
            <person name="Sun Q."/>
            <person name="Evtushenko L."/>
        </authorList>
    </citation>
    <scope>NUCLEOTIDE SEQUENCE</scope>
    <source>
        <strain evidence="3">VKM B-1513</strain>
    </source>
</reference>
<evidence type="ECO:0000313" key="3">
    <source>
        <dbReference type="EMBL" id="GLK51481.1"/>
    </source>
</evidence>
<keyword evidence="1" id="KW-0902">Two-component regulatory system</keyword>
<reference evidence="3" key="1">
    <citation type="journal article" date="2014" name="Int. J. Syst. Evol. Microbiol.">
        <title>Complete genome sequence of Corynebacterium casei LMG S-19264T (=DSM 44701T), isolated from a smear-ripened cheese.</title>
        <authorList>
            <consortium name="US DOE Joint Genome Institute (JGI-PGF)"/>
            <person name="Walter F."/>
            <person name="Albersmeier A."/>
            <person name="Kalinowski J."/>
            <person name="Ruckert C."/>
        </authorList>
    </citation>
    <scope>NUCLEOTIDE SEQUENCE</scope>
    <source>
        <strain evidence="3">VKM B-1513</strain>
    </source>
</reference>
<dbReference type="Pfam" id="PF01627">
    <property type="entry name" value="Hpt"/>
    <property type="match status" value="1"/>
</dbReference>
<dbReference type="CDD" id="cd00088">
    <property type="entry name" value="HPT"/>
    <property type="match status" value="1"/>
</dbReference>
<feature type="domain" description="HPt" evidence="2">
    <location>
        <begin position="41"/>
        <end position="114"/>
    </location>
</feature>
<sequence>MLRLAGYKVRMLADRKLSDRPLFDQAHLDRYTGGDEALTAELLGLMCEQAVRCISLMADARDETAWQAATHTLKGAARGVGAFALADVCEAAEHQPQSAWPGARLAIERCFQETETAFRVPR</sequence>
<dbReference type="InterPro" id="IPR008207">
    <property type="entry name" value="Sig_transdc_His_kin_Hpt_dom"/>
</dbReference>
<evidence type="ECO:0000256" key="1">
    <source>
        <dbReference type="ARBA" id="ARBA00023012"/>
    </source>
</evidence>